<keyword evidence="3 6" id="KW-0812">Transmembrane</keyword>
<sequence length="420" mass="48464">MSRLKNIVKRSKSHKVLIENFSYLAFLQVFLLLYPLITYPYLVDVLGKEIYGIVLTAQMLASYASLFIDFGSNFVCAKHVSINRDNKAKLSEILSNVLFVRLVIFIIFFFIYSFVAYIVPSYRSKFLIFILTYAFCTNDLLFPQFFFQGLERMKIITIVNVTTKVVMVMLIFVIVKKQEDAFLVPIIYSFGYFVGGFISLYLIVFKMKIKLVCPNLKSSILYIKDSSSIFATDIICAIKDKLSYLLVGTFVGMSDVVIYDLGLKLHGIVAKPYMLICTVMFPRLAKNRSIIQFKKIIVFSFILTGVIVIIINIFLHEIILFFLHEECDLLPIRLFLIGPLILSVSYVISNNLFMAFGYNRYMFYSILVTTSVYVICLLLAFLTGNMNTIMTFITISLVSYSSELIYRVWKMRFIINKEII</sequence>
<feature type="transmembrane region" description="Helical" evidence="6">
    <location>
        <begin position="389"/>
        <end position="409"/>
    </location>
</feature>
<dbReference type="Proteomes" id="UP000095725">
    <property type="component" value="Unassembled WGS sequence"/>
</dbReference>
<dbReference type="STRING" id="47678.ERS852494_01637"/>
<keyword evidence="5 6" id="KW-0472">Membrane</keyword>
<organism evidence="7 9">
    <name type="scientific">Bacteroides caccae</name>
    <dbReference type="NCBI Taxonomy" id="47678"/>
    <lineage>
        <taxon>Bacteria</taxon>
        <taxon>Pseudomonadati</taxon>
        <taxon>Bacteroidota</taxon>
        <taxon>Bacteroidia</taxon>
        <taxon>Bacteroidales</taxon>
        <taxon>Bacteroidaceae</taxon>
        <taxon>Bacteroides</taxon>
    </lineage>
</organism>
<evidence type="ECO:0000256" key="1">
    <source>
        <dbReference type="ARBA" id="ARBA00004651"/>
    </source>
</evidence>
<dbReference type="EMBL" id="CZBL01000022">
    <property type="protein sequence ID" value="CUQ52194.1"/>
    <property type="molecule type" value="Genomic_DNA"/>
</dbReference>
<dbReference type="GO" id="GO:0005886">
    <property type="term" value="C:plasma membrane"/>
    <property type="evidence" value="ECO:0007669"/>
    <property type="project" value="UniProtKB-SubCell"/>
</dbReference>
<evidence type="ECO:0000256" key="5">
    <source>
        <dbReference type="ARBA" id="ARBA00023136"/>
    </source>
</evidence>
<evidence type="ECO:0000256" key="6">
    <source>
        <dbReference type="SAM" id="Phobius"/>
    </source>
</evidence>
<keyword evidence="2" id="KW-1003">Cell membrane</keyword>
<feature type="transmembrane region" description="Helical" evidence="6">
    <location>
        <begin position="296"/>
        <end position="323"/>
    </location>
</feature>
<dbReference type="InterPro" id="IPR002797">
    <property type="entry name" value="Polysacc_synth"/>
</dbReference>
<accession>A0A174KUF1</accession>
<feature type="transmembrane region" description="Helical" evidence="6">
    <location>
        <begin position="21"/>
        <end position="41"/>
    </location>
</feature>
<dbReference type="AlphaFoldDB" id="A0A174KUF1"/>
<proteinExistence type="predicted"/>
<dbReference type="Proteomes" id="UP000095657">
    <property type="component" value="Unassembled WGS sequence"/>
</dbReference>
<reference evidence="9 10" key="1">
    <citation type="submission" date="2015-09" db="EMBL/GenBank/DDBJ databases">
        <authorList>
            <consortium name="Pathogen Informatics"/>
        </authorList>
    </citation>
    <scope>NUCLEOTIDE SEQUENCE [LARGE SCALE GENOMIC DNA]</scope>
    <source>
        <strain evidence="7 9">2789STDY5834880</strain>
        <strain evidence="8 10">2789STDY5834946</strain>
    </source>
</reference>
<feature type="transmembrane region" description="Helical" evidence="6">
    <location>
        <begin position="126"/>
        <end position="143"/>
    </location>
</feature>
<dbReference type="PANTHER" id="PTHR30250">
    <property type="entry name" value="PST FAMILY PREDICTED COLANIC ACID TRANSPORTER"/>
    <property type="match status" value="1"/>
</dbReference>
<evidence type="ECO:0000313" key="10">
    <source>
        <dbReference type="Proteomes" id="UP000095725"/>
    </source>
</evidence>
<name>A0A174KUF1_9BACE</name>
<dbReference type="PANTHER" id="PTHR30250:SF11">
    <property type="entry name" value="O-ANTIGEN TRANSPORTER-RELATED"/>
    <property type="match status" value="1"/>
</dbReference>
<dbReference type="Pfam" id="PF01943">
    <property type="entry name" value="Polysacc_synt"/>
    <property type="match status" value="1"/>
</dbReference>
<feature type="transmembrane region" description="Helical" evidence="6">
    <location>
        <begin position="361"/>
        <end position="383"/>
    </location>
</feature>
<evidence type="ECO:0000313" key="7">
    <source>
        <dbReference type="EMBL" id="CUP15663.1"/>
    </source>
</evidence>
<feature type="transmembrane region" description="Helical" evidence="6">
    <location>
        <begin position="329"/>
        <end position="349"/>
    </location>
</feature>
<feature type="transmembrane region" description="Helical" evidence="6">
    <location>
        <begin position="155"/>
        <end position="175"/>
    </location>
</feature>
<keyword evidence="4 6" id="KW-1133">Transmembrane helix</keyword>
<evidence type="ECO:0000313" key="8">
    <source>
        <dbReference type="EMBL" id="CUQ52194.1"/>
    </source>
</evidence>
<feature type="transmembrane region" description="Helical" evidence="6">
    <location>
        <begin position="98"/>
        <end position="120"/>
    </location>
</feature>
<dbReference type="RefSeq" id="WP_055171129.1">
    <property type="nucleotide sequence ID" value="NZ_CP081920.1"/>
</dbReference>
<evidence type="ECO:0000256" key="3">
    <source>
        <dbReference type="ARBA" id="ARBA00022692"/>
    </source>
</evidence>
<protein>
    <submittedName>
        <fullName evidence="7">Polysaccharide biosynthesis protein</fullName>
    </submittedName>
</protein>
<dbReference type="EMBL" id="CZAI01000003">
    <property type="protein sequence ID" value="CUP15663.1"/>
    <property type="molecule type" value="Genomic_DNA"/>
</dbReference>
<evidence type="ECO:0000313" key="9">
    <source>
        <dbReference type="Proteomes" id="UP000095657"/>
    </source>
</evidence>
<feature type="transmembrane region" description="Helical" evidence="6">
    <location>
        <begin position="181"/>
        <end position="204"/>
    </location>
</feature>
<comment type="subcellular location">
    <subcellularLocation>
        <location evidence="1">Cell membrane</location>
        <topology evidence="1">Multi-pass membrane protein</topology>
    </subcellularLocation>
</comment>
<feature type="transmembrane region" description="Helical" evidence="6">
    <location>
        <begin position="265"/>
        <end position="284"/>
    </location>
</feature>
<gene>
    <name evidence="7" type="primary">rfbX</name>
    <name evidence="8" type="synonym">rfbX_2</name>
    <name evidence="7" type="ORF">ERS852494_01637</name>
    <name evidence="8" type="ORF">ERS852558_04127</name>
</gene>
<dbReference type="InterPro" id="IPR050833">
    <property type="entry name" value="Poly_Biosynth_Transport"/>
</dbReference>
<evidence type="ECO:0000256" key="2">
    <source>
        <dbReference type="ARBA" id="ARBA00022475"/>
    </source>
</evidence>
<evidence type="ECO:0000256" key="4">
    <source>
        <dbReference type="ARBA" id="ARBA00022989"/>
    </source>
</evidence>